<evidence type="ECO:0000313" key="7">
    <source>
        <dbReference type="EMBL" id="MCO6160956.1"/>
    </source>
</evidence>
<evidence type="ECO:0000256" key="1">
    <source>
        <dbReference type="ARBA" id="ARBA00004651"/>
    </source>
</evidence>
<gene>
    <name evidence="7" type="ORF">NF685_13025</name>
</gene>
<feature type="transmembrane region" description="Helical" evidence="6">
    <location>
        <begin position="17"/>
        <end position="38"/>
    </location>
</feature>
<keyword evidence="5 6" id="KW-0472">Membrane</keyword>
<evidence type="ECO:0000256" key="6">
    <source>
        <dbReference type="SAM" id="Phobius"/>
    </source>
</evidence>
<keyword evidence="8" id="KW-1185">Reference proteome</keyword>
<dbReference type="PANTHER" id="PTHR33545">
    <property type="entry name" value="UPF0750 MEMBRANE PROTEIN YITT-RELATED"/>
    <property type="match status" value="1"/>
</dbReference>
<protein>
    <submittedName>
        <fullName evidence="7">YitT family protein</fullName>
    </submittedName>
</protein>
<dbReference type="Pfam" id="PF02588">
    <property type="entry name" value="YitT_membrane"/>
    <property type="match status" value="1"/>
</dbReference>
<feature type="transmembrane region" description="Helical" evidence="6">
    <location>
        <begin position="50"/>
        <end position="75"/>
    </location>
</feature>
<evidence type="ECO:0000256" key="5">
    <source>
        <dbReference type="ARBA" id="ARBA00023136"/>
    </source>
</evidence>
<evidence type="ECO:0000256" key="3">
    <source>
        <dbReference type="ARBA" id="ARBA00022692"/>
    </source>
</evidence>
<feature type="transmembrane region" description="Helical" evidence="6">
    <location>
        <begin position="108"/>
        <end position="130"/>
    </location>
</feature>
<reference evidence="7 8" key="1">
    <citation type="submission" date="2022-06" db="EMBL/GenBank/DDBJ databases">
        <title>Whole-genome of Asaia lannensis strain LMG 27011T.</title>
        <authorList>
            <person name="Sombolestani A."/>
        </authorList>
    </citation>
    <scope>NUCLEOTIDE SEQUENCE [LARGE SCALE GENOMIC DNA]</scope>
    <source>
        <strain evidence="7 8">NBRC 102526</strain>
    </source>
</reference>
<feature type="transmembrane region" description="Helical" evidence="6">
    <location>
        <begin position="178"/>
        <end position="195"/>
    </location>
</feature>
<comment type="caution">
    <text evidence="7">The sequence shown here is derived from an EMBL/GenBank/DDBJ whole genome shotgun (WGS) entry which is preliminary data.</text>
</comment>
<dbReference type="InterPro" id="IPR003740">
    <property type="entry name" value="YitT"/>
</dbReference>
<keyword evidence="4 6" id="KW-1133">Transmembrane helix</keyword>
<evidence type="ECO:0000256" key="2">
    <source>
        <dbReference type="ARBA" id="ARBA00022475"/>
    </source>
</evidence>
<keyword evidence="3 6" id="KW-0812">Transmembrane</keyword>
<dbReference type="EMBL" id="JAMXQU010000012">
    <property type="protein sequence ID" value="MCO6160956.1"/>
    <property type="molecule type" value="Genomic_DNA"/>
</dbReference>
<keyword evidence="2" id="KW-1003">Cell membrane</keyword>
<proteinExistence type="predicted"/>
<name>A0ABT1CJN1_9PROT</name>
<dbReference type="InterPro" id="IPR051461">
    <property type="entry name" value="UPF0750_membrane"/>
</dbReference>
<dbReference type="Proteomes" id="UP001523401">
    <property type="component" value="Unassembled WGS sequence"/>
</dbReference>
<evidence type="ECO:0000256" key="4">
    <source>
        <dbReference type="ARBA" id="ARBA00022989"/>
    </source>
</evidence>
<accession>A0ABT1CJN1</accession>
<feature type="transmembrane region" description="Helical" evidence="6">
    <location>
        <begin position="82"/>
        <end position="102"/>
    </location>
</feature>
<evidence type="ECO:0000313" key="8">
    <source>
        <dbReference type="Proteomes" id="UP001523401"/>
    </source>
</evidence>
<feature type="transmembrane region" description="Helical" evidence="6">
    <location>
        <begin position="151"/>
        <end position="172"/>
    </location>
</feature>
<organism evidence="7 8">
    <name type="scientific">Asaia lannensis NBRC 102526</name>
    <dbReference type="NCBI Taxonomy" id="1307926"/>
    <lineage>
        <taxon>Bacteria</taxon>
        <taxon>Pseudomonadati</taxon>
        <taxon>Pseudomonadota</taxon>
        <taxon>Alphaproteobacteria</taxon>
        <taxon>Acetobacterales</taxon>
        <taxon>Acetobacteraceae</taxon>
        <taxon>Asaia</taxon>
    </lineage>
</organism>
<dbReference type="PANTHER" id="PTHR33545:SF5">
    <property type="entry name" value="UPF0750 MEMBRANE PROTEIN YITT"/>
    <property type="match status" value="1"/>
</dbReference>
<sequence length="204" mass="21557">MTLPHVPALRHSIAEDIYAFFIGCSLIVMGILCLHKAGLVTGGMAGISLLLSYFVPVSPGNLFSLINIPFLLFAVRAMSPGFAVRTMIASFGITFAAGQIPFVLNVAYIQPFFSALFAGTIIGLGILCLARHRAGVGGTGIMALWLQRVRGINAGRVQMTFDAVILGISALFLPLDKALLSALSAVATSGVLIAFHRPGRYIGH</sequence>
<dbReference type="RefSeq" id="WP_252849952.1">
    <property type="nucleotide sequence ID" value="NZ_BAPW01000047.1"/>
</dbReference>
<comment type="subcellular location">
    <subcellularLocation>
        <location evidence="1">Cell membrane</location>
        <topology evidence="1">Multi-pass membrane protein</topology>
    </subcellularLocation>
</comment>